<comment type="caution">
    <text evidence="2">The sequence shown here is derived from an EMBL/GenBank/DDBJ whole genome shotgun (WGS) entry which is preliminary data.</text>
</comment>
<sequence>MYMYMFVGLSGAPCKHQGAVAAKFHVESLNFFPSLTPSDRAQFAYIARGMIANDSFYASLHACTNNNQHGQSNKNQIITASDINVDQISATDMNANQMVSDAEISATDVNANQIVSDDMNVNQVVSNTEDASLHAHTDNYQHEQSNKNQINTASDINVDQISATNMNANQIVSNAEISATDVNTNQIVSDAEISATDTNMNQVLSDTEINQIVATETYNPESFDIFLKTVKNDYETCGPQLRTALEKLAERYNSAKSKSIPVLTSFLYNINRHVDPLVRVRSGAKIHVQVESLKRRKTESVAKKSNGKENHDPHAIPARKIRATSKKKHSLHQNVNRNILN</sequence>
<dbReference type="STRING" id="44941.A0A397V574"/>
<keyword evidence="3" id="KW-1185">Reference proteome</keyword>
<proteinExistence type="predicted"/>
<organism evidence="2 3">
    <name type="scientific">Gigaspora rosea</name>
    <dbReference type="NCBI Taxonomy" id="44941"/>
    <lineage>
        <taxon>Eukaryota</taxon>
        <taxon>Fungi</taxon>
        <taxon>Fungi incertae sedis</taxon>
        <taxon>Mucoromycota</taxon>
        <taxon>Glomeromycotina</taxon>
        <taxon>Glomeromycetes</taxon>
        <taxon>Diversisporales</taxon>
        <taxon>Gigasporaceae</taxon>
        <taxon>Gigaspora</taxon>
    </lineage>
</organism>
<accession>A0A397V574</accession>
<dbReference type="AlphaFoldDB" id="A0A397V574"/>
<dbReference type="OrthoDB" id="10484275at2759"/>
<evidence type="ECO:0000313" key="2">
    <source>
        <dbReference type="EMBL" id="RIB16487.1"/>
    </source>
</evidence>
<feature type="compositionally biased region" description="Basic and acidic residues" evidence="1">
    <location>
        <begin position="298"/>
        <end position="314"/>
    </location>
</feature>
<feature type="region of interest" description="Disordered" evidence="1">
    <location>
        <begin position="295"/>
        <end position="318"/>
    </location>
</feature>
<dbReference type="Proteomes" id="UP000266673">
    <property type="component" value="Unassembled WGS sequence"/>
</dbReference>
<protein>
    <submittedName>
        <fullName evidence="2">Uncharacterized protein</fullName>
    </submittedName>
</protein>
<evidence type="ECO:0000256" key="1">
    <source>
        <dbReference type="SAM" id="MobiDB-lite"/>
    </source>
</evidence>
<evidence type="ECO:0000313" key="3">
    <source>
        <dbReference type="Proteomes" id="UP000266673"/>
    </source>
</evidence>
<reference evidence="2 3" key="1">
    <citation type="submission" date="2018-06" db="EMBL/GenBank/DDBJ databases">
        <title>Comparative genomics reveals the genomic features of Rhizophagus irregularis, R. cerebriforme, R. diaphanum and Gigaspora rosea, and their symbiotic lifestyle signature.</title>
        <authorList>
            <person name="Morin E."/>
            <person name="San Clemente H."/>
            <person name="Chen E.C.H."/>
            <person name="De La Providencia I."/>
            <person name="Hainaut M."/>
            <person name="Kuo A."/>
            <person name="Kohler A."/>
            <person name="Murat C."/>
            <person name="Tang N."/>
            <person name="Roy S."/>
            <person name="Loubradou J."/>
            <person name="Henrissat B."/>
            <person name="Grigoriev I.V."/>
            <person name="Corradi N."/>
            <person name="Roux C."/>
            <person name="Martin F.M."/>
        </authorList>
    </citation>
    <scope>NUCLEOTIDE SEQUENCE [LARGE SCALE GENOMIC DNA]</scope>
    <source>
        <strain evidence="2 3">DAOM 194757</strain>
    </source>
</reference>
<dbReference type="EMBL" id="QKWP01000672">
    <property type="protein sequence ID" value="RIB16487.1"/>
    <property type="molecule type" value="Genomic_DNA"/>
</dbReference>
<gene>
    <name evidence="2" type="ORF">C2G38_1507534</name>
</gene>
<name>A0A397V574_9GLOM</name>